<sequence length="623" mass="69625">MDMPAELSDVELCASWGWEDPPAKVMTEARSFLSARSKRSGDYLVECNVITRDELERMLSTKPDHIQTLEWIVQHHDTATPYYDRFLAYADGIAYYDTLQGFTPHECMKEKAVLNECERGDFVVLATDRNVPVLVAGSIQAYYLRKSLGRTDRAKSAVLSHLRNLEQVDALLYAVSRRDQVAAFLNLARNRQSDGGAGVYDESAVWIGSSIDTQSRPESRELARILDTAIQNNATDIDMRTQPDGSLSVLMRQFGDLRAIGPTSISAEIGPRALSFLMRRSGANPSGTRMREPNDGHLHYRGSNVDVQLRLSFIPLNHPGETVQQMSTSIRIMRQEQSSIELGKLQLEEKVVDDLTYALRLTQGLIIVAGPTNTGKSTTIAGAVGKHVSMFGSKQKRLSVEDPIERWVRGLTQIQVPHQDHDSEGDRFNTITRAVKRHDPDLIWLGEVRDRETAEACVHYASSGHIVLSTLHATDCLVALDVLAKMVKPDQRFQLAESMLLVVSQRLVKQLCPHCKKVQDITEEEKRLVVKYAKSIGAEDYEIPEVGAYPVGCDECTGGYVSILPINETLPVTRDVKDAWLVLLERSDSASRQVIYRARSVTLLQAALQRVRMLQTDIAQVLV</sequence>
<dbReference type="InterPro" id="IPR001482">
    <property type="entry name" value="T2SS/T4SS_dom"/>
</dbReference>
<dbReference type="AlphaFoldDB" id="A0A934SXN7"/>
<name>A0A934SXN7_9BURK</name>
<comment type="similarity">
    <text evidence="1">Belongs to the GSP E family.</text>
</comment>
<gene>
    <name evidence="5" type="primary">tadA</name>
    <name evidence="5" type="ORF">JJB74_29415</name>
</gene>
<evidence type="ECO:0000256" key="3">
    <source>
        <dbReference type="ARBA" id="ARBA00022840"/>
    </source>
</evidence>
<keyword evidence="3" id="KW-0067">ATP-binding</keyword>
<evidence type="ECO:0000313" key="6">
    <source>
        <dbReference type="Proteomes" id="UP000622890"/>
    </source>
</evidence>
<dbReference type="Gene3D" id="3.40.50.300">
    <property type="entry name" value="P-loop containing nucleotide triphosphate hydrolases"/>
    <property type="match status" value="1"/>
</dbReference>
<dbReference type="Gene3D" id="3.30.450.90">
    <property type="match status" value="1"/>
</dbReference>
<dbReference type="PANTHER" id="PTHR30258">
    <property type="entry name" value="TYPE II SECRETION SYSTEM PROTEIN GSPE-RELATED"/>
    <property type="match status" value="1"/>
</dbReference>
<feature type="domain" description="Bacterial type II secretion system protein E" evidence="4">
    <location>
        <begin position="217"/>
        <end position="621"/>
    </location>
</feature>
<proteinExistence type="inferred from homology"/>
<dbReference type="InterPro" id="IPR027417">
    <property type="entry name" value="P-loop_NTPase"/>
</dbReference>
<dbReference type="GO" id="GO:0016887">
    <property type="term" value="F:ATP hydrolysis activity"/>
    <property type="evidence" value="ECO:0007669"/>
    <property type="project" value="TreeGrafter"/>
</dbReference>
<dbReference type="Proteomes" id="UP000622890">
    <property type="component" value="Unassembled WGS sequence"/>
</dbReference>
<dbReference type="GO" id="GO:0005886">
    <property type="term" value="C:plasma membrane"/>
    <property type="evidence" value="ECO:0007669"/>
    <property type="project" value="TreeGrafter"/>
</dbReference>
<accession>A0A934SXN7</accession>
<dbReference type="Pfam" id="PF00437">
    <property type="entry name" value="T2SSE"/>
    <property type="match status" value="1"/>
</dbReference>
<dbReference type="SUPFAM" id="SSF52540">
    <property type="entry name" value="P-loop containing nucleoside triphosphate hydrolases"/>
    <property type="match status" value="1"/>
</dbReference>
<evidence type="ECO:0000256" key="2">
    <source>
        <dbReference type="ARBA" id="ARBA00022741"/>
    </source>
</evidence>
<comment type="caution">
    <text evidence="5">The sequence shown here is derived from an EMBL/GenBank/DDBJ whole genome shotgun (WGS) entry which is preliminary data.</text>
</comment>
<keyword evidence="2" id="KW-0547">Nucleotide-binding</keyword>
<keyword evidence="6" id="KW-1185">Reference proteome</keyword>
<dbReference type="EMBL" id="JAEPBG010000026">
    <property type="protein sequence ID" value="MBK4738751.1"/>
    <property type="molecule type" value="Genomic_DNA"/>
</dbReference>
<dbReference type="PANTHER" id="PTHR30258:SF1">
    <property type="entry name" value="PROTEIN TRANSPORT PROTEIN HOFB HOMOLOG"/>
    <property type="match status" value="1"/>
</dbReference>
<evidence type="ECO:0000256" key="1">
    <source>
        <dbReference type="ARBA" id="ARBA00006611"/>
    </source>
</evidence>
<evidence type="ECO:0000313" key="5">
    <source>
        <dbReference type="EMBL" id="MBK4738751.1"/>
    </source>
</evidence>
<dbReference type="GO" id="GO:0005524">
    <property type="term" value="F:ATP binding"/>
    <property type="evidence" value="ECO:0007669"/>
    <property type="project" value="UniProtKB-KW"/>
</dbReference>
<reference evidence="5" key="1">
    <citation type="submission" date="2021-01" db="EMBL/GenBank/DDBJ databases">
        <title>Genome sequence of strain Noviherbaspirillum sp. DKR-6.</title>
        <authorList>
            <person name="Chaudhary D.K."/>
        </authorList>
    </citation>
    <scope>NUCLEOTIDE SEQUENCE</scope>
    <source>
        <strain evidence="5">DKR-6</strain>
    </source>
</reference>
<dbReference type="RefSeq" id="WP_200598124.1">
    <property type="nucleotide sequence ID" value="NZ_JAEPBG010000026.1"/>
</dbReference>
<evidence type="ECO:0000259" key="4">
    <source>
        <dbReference type="Pfam" id="PF00437"/>
    </source>
</evidence>
<organism evidence="5 6">
    <name type="scientific">Noviherbaspirillum pedocola</name>
    <dbReference type="NCBI Taxonomy" id="2801341"/>
    <lineage>
        <taxon>Bacteria</taxon>
        <taxon>Pseudomonadati</taxon>
        <taxon>Pseudomonadota</taxon>
        <taxon>Betaproteobacteria</taxon>
        <taxon>Burkholderiales</taxon>
        <taxon>Oxalobacteraceae</taxon>
        <taxon>Noviherbaspirillum</taxon>
    </lineage>
</organism>
<protein>
    <submittedName>
        <fullName evidence="5">Flp pilus assembly complex ATPase component TadA</fullName>
    </submittedName>
</protein>